<dbReference type="InterPro" id="IPR038250">
    <property type="entry name" value="TGT_C2_sf"/>
</dbReference>
<dbReference type="PROSITE" id="PS50890">
    <property type="entry name" value="PUA"/>
    <property type="match status" value="1"/>
</dbReference>
<dbReference type="SUPFAM" id="SSF88697">
    <property type="entry name" value="PUA domain-like"/>
    <property type="match status" value="1"/>
</dbReference>
<keyword evidence="5" id="KW-0808">Transferase</keyword>
<dbReference type="PANTHER" id="PTHR46499:SF2">
    <property type="entry name" value="ARCHAEOSINE SYNTHASE"/>
    <property type="match status" value="1"/>
</dbReference>
<evidence type="ECO:0000256" key="2">
    <source>
        <dbReference type="ARBA" id="ARBA00008906"/>
    </source>
</evidence>
<dbReference type="GO" id="GO:0005737">
    <property type="term" value="C:cytoplasm"/>
    <property type="evidence" value="ECO:0007669"/>
    <property type="project" value="TreeGrafter"/>
</dbReference>
<dbReference type="EMBL" id="MRZU01000003">
    <property type="protein sequence ID" value="OUJ19062.1"/>
    <property type="molecule type" value="Genomic_DNA"/>
</dbReference>
<protein>
    <submittedName>
        <fullName evidence="5">Queuine tRNA-ribosyltransferase containing PUA domain</fullName>
    </submittedName>
</protein>
<comment type="caution">
    <text evidence="5">The sequence shown here is derived from an EMBL/GenBank/DDBJ whole genome shotgun (WGS) entry which is preliminary data.</text>
</comment>
<evidence type="ECO:0000313" key="5">
    <source>
        <dbReference type="EMBL" id="OUJ19062.1"/>
    </source>
</evidence>
<dbReference type="Gene3D" id="3.40.50.10630">
    <property type="entry name" value="Uracil-DNA glycosylase-like"/>
    <property type="match status" value="1"/>
</dbReference>
<comment type="pathway">
    <text evidence="1">tRNA modification; archaeosine-tRNA biosynthesis.</text>
</comment>
<evidence type="ECO:0000259" key="4">
    <source>
        <dbReference type="SMART" id="SM00359"/>
    </source>
</evidence>
<dbReference type="Pfam" id="PF17884">
    <property type="entry name" value="DUF5591"/>
    <property type="match status" value="1"/>
</dbReference>
<organism evidence="5 6">
    <name type="scientific">Methanonatronarchaeum thermophilum</name>
    <dbReference type="NCBI Taxonomy" id="1927129"/>
    <lineage>
        <taxon>Archaea</taxon>
        <taxon>Methanobacteriati</taxon>
        <taxon>Methanobacteriota</taxon>
        <taxon>Methanonatronarchaeia</taxon>
        <taxon>Methanonatronarchaeales</taxon>
        <taxon>Methanonatronarchaeaceae</taxon>
        <taxon>Methanonatronarchaeum</taxon>
    </lineage>
</organism>
<evidence type="ECO:0000256" key="1">
    <source>
        <dbReference type="ARBA" id="ARBA00005030"/>
    </source>
</evidence>
<name>A0A1Y3GC71_9EURY</name>
<dbReference type="Proteomes" id="UP000195137">
    <property type="component" value="Unassembled WGS sequence"/>
</dbReference>
<dbReference type="InterPro" id="IPR002616">
    <property type="entry name" value="tRNA_ribo_trans-like"/>
</dbReference>
<dbReference type="InterPro" id="IPR036511">
    <property type="entry name" value="TGT-like_sf"/>
</dbReference>
<evidence type="ECO:0000256" key="3">
    <source>
        <dbReference type="ARBA" id="ARBA00022694"/>
    </source>
</evidence>
<dbReference type="NCBIfam" id="TIGR00451">
    <property type="entry name" value="unchar_dom_2"/>
    <property type="match status" value="1"/>
</dbReference>
<feature type="domain" description="PUA" evidence="4">
    <location>
        <begin position="536"/>
        <end position="603"/>
    </location>
</feature>
<keyword evidence="3" id="KW-0819">tRNA processing</keyword>
<comment type="similarity">
    <text evidence="2">Belongs to the archaeosine synthase type 1 family.</text>
</comment>
<dbReference type="SUPFAM" id="SSF52141">
    <property type="entry name" value="Uracil-DNA glycosylase-like"/>
    <property type="match status" value="1"/>
</dbReference>
<dbReference type="InterPro" id="IPR036895">
    <property type="entry name" value="Uracil-DNA_glycosylase-like_sf"/>
</dbReference>
<dbReference type="UniPathway" id="UPA00393"/>
<evidence type="ECO:0000313" key="6">
    <source>
        <dbReference type="Proteomes" id="UP000195137"/>
    </source>
</evidence>
<dbReference type="SUPFAM" id="SSF88802">
    <property type="entry name" value="Pre-PUA domain"/>
    <property type="match status" value="1"/>
</dbReference>
<dbReference type="InterPro" id="IPR029402">
    <property type="entry name" value="TGT_C2"/>
</dbReference>
<keyword evidence="6" id="KW-1185">Reference proteome</keyword>
<dbReference type="PANTHER" id="PTHR46499">
    <property type="entry name" value="QUEUINE TRNA-RIBOSYLTRANSFERASE"/>
    <property type="match status" value="1"/>
</dbReference>
<dbReference type="InterPro" id="IPR004521">
    <property type="entry name" value="Uncharacterised_CHP00451"/>
</dbReference>
<dbReference type="SUPFAM" id="SSF51713">
    <property type="entry name" value="tRNA-guanine transglycosylase"/>
    <property type="match status" value="1"/>
</dbReference>
<dbReference type="Gene3D" id="3.10.450.90">
    <property type="entry name" value="ArcTGT, C2 domain"/>
    <property type="match status" value="1"/>
</dbReference>
<dbReference type="InterPro" id="IPR053418">
    <property type="entry name" value="Archaeosine_synthase_1"/>
</dbReference>
<dbReference type="Pfam" id="PF01702">
    <property type="entry name" value="TGT"/>
    <property type="match status" value="1"/>
</dbReference>
<dbReference type="GO" id="GO:0003723">
    <property type="term" value="F:RNA binding"/>
    <property type="evidence" value="ECO:0007669"/>
    <property type="project" value="InterPro"/>
</dbReference>
<dbReference type="Gene3D" id="3.20.20.105">
    <property type="entry name" value="Queuine tRNA-ribosyltransferase-like"/>
    <property type="match status" value="1"/>
</dbReference>
<dbReference type="InterPro" id="IPR002478">
    <property type="entry name" value="PUA"/>
</dbReference>
<dbReference type="CDD" id="cd21149">
    <property type="entry name" value="PUA_archaeosine_TGT"/>
    <property type="match status" value="1"/>
</dbReference>
<sequence>MSYFESIIRDGPGRIGVLKSSSFEFETPCLIDVEAEILDLGSTWVPCESEVENPDLVVPPSKRCPPGLDRDYTEYLGNENLRILDDFEVESEGCVVMPVVGGGRFGVLRERFSQELSNYDAVLVDMVGELYLPNELLQVVLSVKKGVGYDTAVYAPAIATPPLVPLLVYMGVDLLDGYRAVECASDDVFFTHTGTQRLEQLDETPCQCSYCMENDIEEIKKLKGRERKDVIYQHNLAMLLGELKKTRNAVRRGLLRELVEERVRSKPELTALLRKLDSENQDYLLNQTPSYRRYQLYANTTESLSRPEINRFIERVKTRYEPPGSKVAVILPCSARKPYSKSDSHAIYRRGTQGRGDEVILTSPLGLVPRELEVVYPAQHYDLPVTGVWSEAEKKQIKDCFIDYFSKHKYEKVVIHVRDEMADLCREILEDRSCEIESTTQNRDPRSSKSIKKLYESLSGYKKRKNRFRDMIKSIMDYQFGLGTGNRLLKNAKVKGSFPKLRVIGNDGIQYATLVPQYGMIALTIDGVKKVKPMNYLIEIGSFYPKGSLLAPGVIEASNQIKPNDEVWFKGDKALGVGRAAMSGEEMTQSERGIAVNIRHVEEL</sequence>
<proteinExistence type="inferred from homology"/>
<dbReference type="GO" id="GO:0002099">
    <property type="term" value="P:tRNA wobble guanine modification"/>
    <property type="evidence" value="ECO:0007669"/>
    <property type="project" value="TreeGrafter"/>
</dbReference>
<dbReference type="Gene3D" id="2.30.130.10">
    <property type="entry name" value="PUA domain"/>
    <property type="match status" value="1"/>
</dbReference>
<accession>A0A1Y3GC71</accession>
<reference evidence="5 6" key="1">
    <citation type="submission" date="2016-12" db="EMBL/GenBank/DDBJ databases">
        <title>Discovery of methanogenic haloarchaea.</title>
        <authorList>
            <person name="Sorokin D.Y."/>
            <person name="Makarova K.S."/>
            <person name="Abbas B."/>
            <person name="Ferrer M."/>
            <person name="Golyshin P.N."/>
        </authorList>
    </citation>
    <scope>NUCLEOTIDE SEQUENCE [LARGE SCALE GENOMIC DNA]</scope>
    <source>
        <strain evidence="5">AMET1</strain>
    </source>
</reference>
<dbReference type="InterPro" id="IPR050076">
    <property type="entry name" value="ArchSynthase1/Queuine_TRR"/>
</dbReference>
<dbReference type="Pfam" id="PF01472">
    <property type="entry name" value="PUA"/>
    <property type="match status" value="1"/>
</dbReference>
<dbReference type="NCBIfam" id="TIGR00449">
    <property type="entry name" value="tgt_general"/>
    <property type="match status" value="1"/>
</dbReference>
<dbReference type="InterPro" id="IPR036974">
    <property type="entry name" value="PUA_sf"/>
</dbReference>
<gene>
    <name evidence="5" type="ORF">AMET1_0714</name>
</gene>
<dbReference type="InterPro" id="IPR015947">
    <property type="entry name" value="PUA-like_sf"/>
</dbReference>
<dbReference type="Pfam" id="PF14810">
    <property type="entry name" value="TGT_C2"/>
    <property type="match status" value="1"/>
</dbReference>
<dbReference type="NCBIfam" id="NF040592">
    <property type="entry name" value="tRNA_mod_ArcS"/>
    <property type="match status" value="1"/>
</dbReference>
<dbReference type="GO" id="GO:0016740">
    <property type="term" value="F:transferase activity"/>
    <property type="evidence" value="ECO:0007669"/>
    <property type="project" value="UniProtKB-KW"/>
</dbReference>
<dbReference type="AlphaFoldDB" id="A0A1Y3GC71"/>
<dbReference type="InterPro" id="IPR040777">
    <property type="entry name" value="DUF5591"/>
</dbReference>
<dbReference type="SMART" id="SM00359">
    <property type="entry name" value="PUA"/>
    <property type="match status" value="1"/>
</dbReference>